<feature type="compositionally biased region" description="Polar residues" evidence="1">
    <location>
        <begin position="1"/>
        <end position="20"/>
    </location>
</feature>
<organism evidence="2 3">
    <name type="scientific">Teladorsagia circumcincta</name>
    <name type="common">Brown stomach worm</name>
    <name type="synonym">Ostertagia circumcincta</name>
    <dbReference type="NCBI Taxonomy" id="45464"/>
    <lineage>
        <taxon>Eukaryota</taxon>
        <taxon>Metazoa</taxon>
        <taxon>Ecdysozoa</taxon>
        <taxon>Nematoda</taxon>
        <taxon>Chromadorea</taxon>
        <taxon>Rhabditida</taxon>
        <taxon>Rhabditina</taxon>
        <taxon>Rhabditomorpha</taxon>
        <taxon>Strongyloidea</taxon>
        <taxon>Trichostrongylidae</taxon>
        <taxon>Teladorsagia</taxon>
    </lineage>
</organism>
<feature type="non-terminal residue" evidence="2">
    <location>
        <position position="66"/>
    </location>
</feature>
<evidence type="ECO:0000313" key="2">
    <source>
        <dbReference type="EMBL" id="PIO55200.1"/>
    </source>
</evidence>
<dbReference type="Proteomes" id="UP000230423">
    <property type="component" value="Unassembled WGS sequence"/>
</dbReference>
<keyword evidence="3" id="KW-1185">Reference proteome</keyword>
<proteinExistence type="predicted"/>
<protein>
    <submittedName>
        <fullName evidence="2">Uncharacterized protein</fullName>
    </submittedName>
</protein>
<gene>
    <name evidence="2" type="ORF">TELCIR_23414</name>
</gene>
<dbReference type="EMBL" id="KZ388050">
    <property type="protein sequence ID" value="PIO55200.1"/>
    <property type="molecule type" value="Genomic_DNA"/>
</dbReference>
<accession>A0A2G9TCU2</accession>
<evidence type="ECO:0000313" key="3">
    <source>
        <dbReference type="Proteomes" id="UP000230423"/>
    </source>
</evidence>
<name>A0A2G9TCU2_TELCI</name>
<dbReference type="AlphaFoldDB" id="A0A2G9TCU2"/>
<sequence length="66" mass="7289">MQVVSSRESTPANGASGTTNGRRKKHSRGSSARHTLGVDVQWLKRFVTKKDEHEQSQPAITPTNDE</sequence>
<reference evidence="2 3" key="1">
    <citation type="submission" date="2015-09" db="EMBL/GenBank/DDBJ databases">
        <title>Draft genome of the parasitic nematode Teladorsagia circumcincta isolate WARC Sus (inbred).</title>
        <authorList>
            <person name="Mitreva M."/>
        </authorList>
    </citation>
    <scope>NUCLEOTIDE SEQUENCE [LARGE SCALE GENOMIC DNA]</scope>
    <source>
        <strain evidence="2 3">S</strain>
    </source>
</reference>
<evidence type="ECO:0000256" key="1">
    <source>
        <dbReference type="SAM" id="MobiDB-lite"/>
    </source>
</evidence>
<dbReference type="OrthoDB" id="5848248at2759"/>
<feature type="region of interest" description="Disordered" evidence="1">
    <location>
        <begin position="1"/>
        <end position="40"/>
    </location>
</feature>